<dbReference type="HOGENOM" id="CLU_113319_1_3_6"/>
<evidence type="ECO:0000313" key="11">
    <source>
        <dbReference type="EMBL" id="ACX95644.1"/>
    </source>
</evidence>
<dbReference type="Gene3D" id="1.10.1220.10">
    <property type="entry name" value="Met repressor-like"/>
    <property type="match status" value="1"/>
</dbReference>
<dbReference type="AlphaFoldDB" id="D0KYX1"/>
<dbReference type="InterPro" id="IPR050192">
    <property type="entry name" value="CopG/NikR_regulator"/>
</dbReference>
<reference evidence="11 12" key="1">
    <citation type="submission" date="2009-10" db="EMBL/GenBank/DDBJ databases">
        <title>Complete sequence of Halothiobacillus neapolitanus c2.</title>
        <authorList>
            <consortium name="US DOE Joint Genome Institute"/>
            <person name="Lucas S."/>
            <person name="Copeland A."/>
            <person name="Lapidus A."/>
            <person name="Glavina del Rio T."/>
            <person name="Tice H."/>
            <person name="Bruce D."/>
            <person name="Goodwin L."/>
            <person name="Pitluck S."/>
            <person name="Davenport K."/>
            <person name="Brettin T."/>
            <person name="Detter J.C."/>
            <person name="Han C."/>
            <person name="Tapia R."/>
            <person name="Larimer F."/>
            <person name="Land M."/>
            <person name="Hauser L."/>
            <person name="Kyrpides N."/>
            <person name="Mikhailova N."/>
            <person name="Kerfeld C."/>
            <person name="Cannon G."/>
            <person name="Heinhort S."/>
        </authorList>
    </citation>
    <scope>NUCLEOTIDE SEQUENCE [LARGE SCALE GENOMIC DNA]</scope>
    <source>
        <strain evidence="12">ATCC 23641 / c2</strain>
    </source>
</reference>
<evidence type="ECO:0000259" key="9">
    <source>
        <dbReference type="Pfam" id="PF01402"/>
    </source>
</evidence>
<evidence type="ECO:0000256" key="2">
    <source>
        <dbReference type="ARBA" id="ARBA00008478"/>
    </source>
</evidence>
<evidence type="ECO:0000256" key="3">
    <source>
        <dbReference type="ARBA" id="ARBA00022596"/>
    </source>
</evidence>
<keyword evidence="7 8" id="KW-0804">Transcription</keyword>
<dbReference type="KEGG" id="hna:Hneap_0795"/>
<comment type="function">
    <text evidence="8">Transcriptional regulator.</text>
</comment>
<name>D0KYX1_HALNC</name>
<dbReference type="STRING" id="555778.Hneap_0795"/>
<dbReference type="InterPro" id="IPR014864">
    <property type="entry name" value="TF_NikR_Ni-bd_C"/>
</dbReference>
<dbReference type="Pfam" id="PF08753">
    <property type="entry name" value="NikR_C"/>
    <property type="match status" value="1"/>
</dbReference>
<dbReference type="NCBIfam" id="NF003381">
    <property type="entry name" value="PRK04460.1"/>
    <property type="match status" value="1"/>
</dbReference>
<evidence type="ECO:0000256" key="7">
    <source>
        <dbReference type="ARBA" id="ARBA00023163"/>
    </source>
</evidence>
<dbReference type="PANTHER" id="PTHR34719">
    <property type="entry name" value="NICKEL-RESPONSIVE REGULATOR"/>
    <property type="match status" value="1"/>
</dbReference>
<dbReference type="InterPro" id="IPR045865">
    <property type="entry name" value="ACT-like_dom_sf"/>
</dbReference>
<comment type="caution">
    <text evidence="8">Lacks conserved residue(s) required for the propagation of feature annotation.</text>
</comment>
<dbReference type="InterPro" id="IPR022988">
    <property type="entry name" value="Ni_resp_reg_NikR"/>
</dbReference>
<dbReference type="InterPro" id="IPR010985">
    <property type="entry name" value="Ribbon_hlx_hlx"/>
</dbReference>
<dbReference type="HAMAP" id="MF_00476">
    <property type="entry name" value="NikR"/>
    <property type="match status" value="1"/>
</dbReference>
<dbReference type="CDD" id="cd22231">
    <property type="entry name" value="RHH_NikR_HicB-like"/>
    <property type="match status" value="1"/>
</dbReference>
<dbReference type="InterPro" id="IPR027271">
    <property type="entry name" value="Acetolactate_synth/TF_NikR_C"/>
</dbReference>
<evidence type="ECO:0000313" key="12">
    <source>
        <dbReference type="Proteomes" id="UP000009102"/>
    </source>
</evidence>
<dbReference type="NCBIfam" id="NF002169">
    <property type="entry name" value="PRK01002.1"/>
    <property type="match status" value="1"/>
</dbReference>
<feature type="domain" description="Ribbon-helix-helix protein CopG" evidence="9">
    <location>
        <begin position="11"/>
        <end position="48"/>
    </location>
</feature>
<dbReference type="Pfam" id="PF01402">
    <property type="entry name" value="RHH_1"/>
    <property type="match status" value="1"/>
</dbReference>
<dbReference type="NCBIfam" id="NF002815">
    <property type="entry name" value="PRK02967.1"/>
    <property type="match status" value="1"/>
</dbReference>
<keyword evidence="12" id="KW-1185">Reference proteome</keyword>
<sequence length="148" mass="16522">MNDLNRGALSRISISLPSRLLAELDKMVLKRGFDSRSQAIVEMINQQLVEHKSDLGFDVMAGTINLVYDHSTTNLQKELADLQHKYIDEVISSLHVHLMDNQTMEVILVQGPATKLQMIADQMISCSGVITGRLQLTTTQMPPLHPLT</sequence>
<protein>
    <recommendedName>
        <fullName evidence="8">Putative nickel-responsive regulator</fullName>
    </recommendedName>
</protein>
<dbReference type="InterPro" id="IPR013321">
    <property type="entry name" value="Arc_rbn_hlx_hlx"/>
</dbReference>
<comment type="cofactor">
    <cofactor evidence="1">
        <name>Ni(2+)</name>
        <dbReference type="ChEBI" id="CHEBI:49786"/>
    </cofactor>
</comment>
<dbReference type="eggNOG" id="COG0864">
    <property type="taxonomic scope" value="Bacteria"/>
</dbReference>
<dbReference type="GO" id="GO:0016151">
    <property type="term" value="F:nickel cation binding"/>
    <property type="evidence" value="ECO:0007669"/>
    <property type="project" value="UniProtKB-UniRule"/>
</dbReference>
<dbReference type="GO" id="GO:0003700">
    <property type="term" value="F:DNA-binding transcription factor activity"/>
    <property type="evidence" value="ECO:0007669"/>
    <property type="project" value="UniProtKB-UniRule"/>
</dbReference>
<keyword evidence="5 8" id="KW-0805">Transcription regulation</keyword>
<gene>
    <name evidence="11" type="ordered locus">Hneap_0795</name>
</gene>
<evidence type="ECO:0000256" key="4">
    <source>
        <dbReference type="ARBA" id="ARBA00022723"/>
    </source>
</evidence>
<dbReference type="GO" id="GO:0010045">
    <property type="term" value="P:response to nickel cation"/>
    <property type="evidence" value="ECO:0007669"/>
    <property type="project" value="InterPro"/>
</dbReference>
<evidence type="ECO:0000259" key="10">
    <source>
        <dbReference type="Pfam" id="PF08753"/>
    </source>
</evidence>
<dbReference type="RefSeq" id="WP_012823680.1">
    <property type="nucleotide sequence ID" value="NC_013422.1"/>
</dbReference>
<keyword evidence="6 8" id="KW-0238">DNA-binding</keyword>
<evidence type="ECO:0000256" key="5">
    <source>
        <dbReference type="ARBA" id="ARBA00023015"/>
    </source>
</evidence>
<dbReference type="Proteomes" id="UP000009102">
    <property type="component" value="Chromosome"/>
</dbReference>
<dbReference type="GO" id="GO:0003677">
    <property type="term" value="F:DNA binding"/>
    <property type="evidence" value="ECO:0007669"/>
    <property type="project" value="UniProtKB-KW"/>
</dbReference>
<dbReference type="SUPFAM" id="SSF47598">
    <property type="entry name" value="Ribbon-helix-helix"/>
    <property type="match status" value="1"/>
</dbReference>
<comment type="similarity">
    <text evidence="2 8">Belongs to the transcriptional regulatory CopG/NikR family.</text>
</comment>
<evidence type="ECO:0000256" key="6">
    <source>
        <dbReference type="ARBA" id="ARBA00023125"/>
    </source>
</evidence>
<keyword evidence="4" id="KW-0479">Metal-binding</keyword>
<feature type="domain" description="Transcription factor NikR nickel binding C-terminal" evidence="10">
    <location>
        <begin position="61"/>
        <end position="137"/>
    </location>
</feature>
<proteinExistence type="inferred from homology"/>
<dbReference type="PANTHER" id="PTHR34719:SF2">
    <property type="entry name" value="NICKEL-RESPONSIVE REGULATOR"/>
    <property type="match status" value="1"/>
</dbReference>
<evidence type="ECO:0000256" key="8">
    <source>
        <dbReference type="HAMAP-Rule" id="MF_00476"/>
    </source>
</evidence>
<organism evidence="11 12">
    <name type="scientific">Halothiobacillus neapolitanus (strain ATCC 23641 / DSM 15147 / CIP 104769 / NCIMB 8539 / c2)</name>
    <name type="common">Thiobacillus neapolitanus</name>
    <dbReference type="NCBI Taxonomy" id="555778"/>
    <lineage>
        <taxon>Bacteria</taxon>
        <taxon>Pseudomonadati</taxon>
        <taxon>Pseudomonadota</taxon>
        <taxon>Gammaproteobacteria</taxon>
        <taxon>Chromatiales</taxon>
        <taxon>Halothiobacillaceae</taxon>
        <taxon>Halothiobacillus</taxon>
    </lineage>
</organism>
<dbReference type="EMBL" id="CP001801">
    <property type="protein sequence ID" value="ACX95644.1"/>
    <property type="molecule type" value="Genomic_DNA"/>
</dbReference>
<dbReference type="SUPFAM" id="SSF55021">
    <property type="entry name" value="ACT-like"/>
    <property type="match status" value="1"/>
</dbReference>
<evidence type="ECO:0000256" key="1">
    <source>
        <dbReference type="ARBA" id="ARBA00001967"/>
    </source>
</evidence>
<keyword evidence="3" id="KW-0533">Nickel</keyword>
<dbReference type="Gene3D" id="3.30.70.1150">
    <property type="entry name" value="ACT-like. Chain A, domain 2"/>
    <property type="match status" value="1"/>
</dbReference>
<dbReference type="OrthoDB" id="9806294at2"/>
<accession>D0KYX1</accession>
<dbReference type="InterPro" id="IPR002145">
    <property type="entry name" value="CopG"/>
</dbReference>